<gene>
    <name evidence="1" type="ORF">HD556DRAFT_1240612</name>
</gene>
<evidence type="ECO:0000313" key="1">
    <source>
        <dbReference type="EMBL" id="KAG1791307.1"/>
    </source>
</evidence>
<feature type="non-terminal residue" evidence="1">
    <location>
        <position position="1"/>
    </location>
</feature>
<proteinExistence type="predicted"/>
<evidence type="ECO:0000313" key="2">
    <source>
        <dbReference type="Proteomes" id="UP000719766"/>
    </source>
</evidence>
<sequence>INSLHRVAHLIPIYGKHFIPLDITLHVSYDAFWVYYVNKYVDHHMFEIAS</sequence>
<reference evidence="1" key="1">
    <citation type="journal article" date="2020" name="New Phytol.">
        <title>Comparative genomics reveals dynamic genome evolution in host specialist ectomycorrhizal fungi.</title>
        <authorList>
            <person name="Lofgren L.A."/>
            <person name="Nguyen N.H."/>
            <person name="Vilgalys R."/>
            <person name="Ruytinx J."/>
            <person name="Liao H.L."/>
            <person name="Branco S."/>
            <person name="Kuo A."/>
            <person name="LaButti K."/>
            <person name="Lipzen A."/>
            <person name="Andreopoulos W."/>
            <person name="Pangilinan J."/>
            <person name="Riley R."/>
            <person name="Hundley H."/>
            <person name="Na H."/>
            <person name="Barry K."/>
            <person name="Grigoriev I.V."/>
            <person name="Stajich J.E."/>
            <person name="Kennedy P.G."/>
        </authorList>
    </citation>
    <scope>NUCLEOTIDE SEQUENCE</scope>
    <source>
        <strain evidence="1">S12</strain>
    </source>
</reference>
<dbReference type="Proteomes" id="UP000719766">
    <property type="component" value="Unassembled WGS sequence"/>
</dbReference>
<dbReference type="GeneID" id="64591895"/>
<dbReference type="AlphaFoldDB" id="A0A9P7DG69"/>
<organism evidence="1 2">
    <name type="scientific">Suillus plorans</name>
    <dbReference type="NCBI Taxonomy" id="116603"/>
    <lineage>
        <taxon>Eukaryota</taxon>
        <taxon>Fungi</taxon>
        <taxon>Dikarya</taxon>
        <taxon>Basidiomycota</taxon>
        <taxon>Agaricomycotina</taxon>
        <taxon>Agaricomycetes</taxon>
        <taxon>Agaricomycetidae</taxon>
        <taxon>Boletales</taxon>
        <taxon>Suillineae</taxon>
        <taxon>Suillaceae</taxon>
        <taxon>Suillus</taxon>
    </lineage>
</organism>
<dbReference type="OrthoDB" id="3187773at2759"/>
<dbReference type="EMBL" id="JABBWE010000043">
    <property type="protein sequence ID" value="KAG1791307.1"/>
    <property type="molecule type" value="Genomic_DNA"/>
</dbReference>
<protein>
    <submittedName>
        <fullName evidence="1">Uncharacterized protein</fullName>
    </submittedName>
</protein>
<accession>A0A9P7DG69</accession>
<keyword evidence="2" id="KW-1185">Reference proteome</keyword>
<name>A0A9P7DG69_9AGAM</name>
<dbReference type="RefSeq" id="XP_041158152.1">
    <property type="nucleotide sequence ID" value="XM_041298131.1"/>
</dbReference>
<comment type="caution">
    <text evidence="1">The sequence shown here is derived from an EMBL/GenBank/DDBJ whole genome shotgun (WGS) entry which is preliminary data.</text>
</comment>